<feature type="binding site" evidence="8">
    <location>
        <position position="104"/>
    </location>
    <ligand>
        <name>Mg(2+)</name>
        <dbReference type="ChEBI" id="CHEBI:18420"/>
    </ligand>
</feature>
<proteinExistence type="inferred from homology"/>
<accession>A0A318KIQ7</accession>
<dbReference type="Pfam" id="PF01850">
    <property type="entry name" value="PIN"/>
    <property type="match status" value="1"/>
</dbReference>
<comment type="cofactor">
    <cofactor evidence="1 8">
        <name>Mg(2+)</name>
        <dbReference type="ChEBI" id="CHEBI:18420"/>
    </cofactor>
</comment>
<evidence type="ECO:0000256" key="4">
    <source>
        <dbReference type="ARBA" id="ARBA00022723"/>
    </source>
</evidence>
<evidence type="ECO:0000259" key="9">
    <source>
        <dbReference type="Pfam" id="PF01850"/>
    </source>
</evidence>
<name>A0A318KIQ7_9NEIS</name>
<reference evidence="10 11" key="1">
    <citation type="submission" date="2018-05" db="EMBL/GenBank/DDBJ databases">
        <title>Genomic Encyclopedia of Type Strains, Phase IV (KMG-IV): sequencing the most valuable type-strain genomes for metagenomic binning, comparative biology and taxonomic classification.</title>
        <authorList>
            <person name="Goeker M."/>
        </authorList>
    </citation>
    <scope>NUCLEOTIDE SEQUENCE [LARGE SCALE GENOMIC DNA]</scope>
    <source>
        <strain evidence="10 11">DSM 29661</strain>
    </source>
</reference>
<gene>
    <name evidence="8" type="primary">vapC</name>
    <name evidence="10" type="ORF">DFR34_1133</name>
</gene>
<dbReference type="PANTHER" id="PTHR33653">
    <property type="entry name" value="RIBONUCLEASE VAPC2"/>
    <property type="match status" value="1"/>
</dbReference>
<dbReference type="InterPro" id="IPR002716">
    <property type="entry name" value="PIN_dom"/>
</dbReference>
<evidence type="ECO:0000256" key="7">
    <source>
        <dbReference type="ARBA" id="ARBA00038093"/>
    </source>
</evidence>
<dbReference type="GO" id="GO:0000287">
    <property type="term" value="F:magnesium ion binding"/>
    <property type="evidence" value="ECO:0007669"/>
    <property type="project" value="UniProtKB-UniRule"/>
</dbReference>
<keyword evidence="8" id="KW-0800">Toxin</keyword>
<keyword evidence="6 8" id="KW-0460">Magnesium</keyword>
<evidence type="ECO:0000256" key="5">
    <source>
        <dbReference type="ARBA" id="ARBA00022801"/>
    </source>
</evidence>
<comment type="function">
    <text evidence="8">Toxic component of a toxin-antitoxin (TA) system. An RNase.</text>
</comment>
<dbReference type="InterPro" id="IPR050556">
    <property type="entry name" value="Type_II_TA_system_RNase"/>
</dbReference>
<comment type="similarity">
    <text evidence="7 8">Belongs to the PINc/VapC protein family.</text>
</comment>
<dbReference type="EC" id="3.1.-.-" evidence="8"/>
<dbReference type="InterPro" id="IPR029060">
    <property type="entry name" value="PIN-like_dom_sf"/>
</dbReference>
<keyword evidence="5 8" id="KW-0378">Hydrolase</keyword>
<feature type="domain" description="PIN" evidence="9">
    <location>
        <begin position="3"/>
        <end position="122"/>
    </location>
</feature>
<evidence type="ECO:0000256" key="2">
    <source>
        <dbReference type="ARBA" id="ARBA00022649"/>
    </source>
</evidence>
<evidence type="ECO:0000313" key="10">
    <source>
        <dbReference type="EMBL" id="PXX77994.1"/>
    </source>
</evidence>
<dbReference type="Proteomes" id="UP000247555">
    <property type="component" value="Unassembled WGS sequence"/>
</dbReference>
<dbReference type="InterPro" id="IPR022907">
    <property type="entry name" value="VapC_family"/>
</dbReference>
<dbReference type="HAMAP" id="MF_00265">
    <property type="entry name" value="VapC_Nob1"/>
    <property type="match status" value="1"/>
</dbReference>
<organism evidence="10 11">
    <name type="scientific">Rivihabitans pingtungensis</name>
    <dbReference type="NCBI Taxonomy" id="1054498"/>
    <lineage>
        <taxon>Bacteria</taxon>
        <taxon>Pseudomonadati</taxon>
        <taxon>Pseudomonadota</taxon>
        <taxon>Betaproteobacteria</taxon>
        <taxon>Neisseriales</taxon>
        <taxon>Aquaspirillaceae</taxon>
        <taxon>Rivihabitans</taxon>
    </lineage>
</organism>
<dbReference type="GO" id="GO:0016787">
    <property type="term" value="F:hydrolase activity"/>
    <property type="evidence" value="ECO:0007669"/>
    <property type="project" value="UniProtKB-KW"/>
</dbReference>
<dbReference type="GO" id="GO:0090729">
    <property type="term" value="F:toxin activity"/>
    <property type="evidence" value="ECO:0007669"/>
    <property type="project" value="UniProtKB-KW"/>
</dbReference>
<dbReference type="AlphaFoldDB" id="A0A318KIQ7"/>
<evidence type="ECO:0000256" key="8">
    <source>
        <dbReference type="HAMAP-Rule" id="MF_00265"/>
    </source>
</evidence>
<dbReference type="EMBL" id="QJKI01000013">
    <property type="protein sequence ID" value="PXX77994.1"/>
    <property type="molecule type" value="Genomic_DNA"/>
</dbReference>
<dbReference type="CDD" id="cd18731">
    <property type="entry name" value="PIN_NgFitB-like"/>
    <property type="match status" value="1"/>
</dbReference>
<evidence type="ECO:0000256" key="1">
    <source>
        <dbReference type="ARBA" id="ARBA00001946"/>
    </source>
</evidence>
<dbReference type="RefSeq" id="WP_110391080.1">
    <property type="nucleotide sequence ID" value="NZ_QJKI01000013.1"/>
</dbReference>
<dbReference type="GO" id="GO:0004540">
    <property type="term" value="F:RNA nuclease activity"/>
    <property type="evidence" value="ECO:0007669"/>
    <property type="project" value="InterPro"/>
</dbReference>
<keyword evidence="2 8" id="KW-1277">Toxin-antitoxin system</keyword>
<dbReference type="PANTHER" id="PTHR33653:SF1">
    <property type="entry name" value="RIBONUCLEASE VAPC2"/>
    <property type="match status" value="1"/>
</dbReference>
<feature type="binding site" evidence="8">
    <location>
        <position position="5"/>
    </location>
    <ligand>
        <name>Mg(2+)</name>
        <dbReference type="ChEBI" id="CHEBI:18420"/>
    </ligand>
</feature>
<dbReference type="SUPFAM" id="SSF88723">
    <property type="entry name" value="PIN domain-like"/>
    <property type="match status" value="1"/>
</dbReference>
<comment type="caution">
    <text evidence="10">The sequence shown here is derived from an EMBL/GenBank/DDBJ whole genome shotgun (WGS) entry which is preliminary data.</text>
</comment>
<sequence length="142" mass="15508">MNLLDTNVLSEFMRPQPAEAVTVWLDRLHPERVWTSAISRAEIALGLALMPAGKRQAALALAAQAMFEEDFAGRCLPFDEHAALHYAAIVAQRTHVGRPISTEDAQIAAIALAHDVTLATRNVSDFEGIDGLQIINPWLTNP</sequence>
<dbReference type="Gene3D" id="3.40.50.1010">
    <property type="entry name" value="5'-nuclease"/>
    <property type="match status" value="1"/>
</dbReference>
<protein>
    <recommendedName>
        <fullName evidence="8">Ribonuclease VapC</fullName>
        <shortName evidence="8">RNase VapC</shortName>
        <ecNumber evidence="8">3.1.-.-</ecNumber>
    </recommendedName>
    <alternativeName>
        <fullName evidence="8">Toxin VapC</fullName>
    </alternativeName>
</protein>
<keyword evidence="3 8" id="KW-0540">Nuclease</keyword>
<evidence type="ECO:0000313" key="11">
    <source>
        <dbReference type="Proteomes" id="UP000247555"/>
    </source>
</evidence>
<keyword evidence="4 8" id="KW-0479">Metal-binding</keyword>
<dbReference type="OrthoDB" id="9804823at2"/>
<keyword evidence="11" id="KW-1185">Reference proteome</keyword>
<evidence type="ECO:0000256" key="6">
    <source>
        <dbReference type="ARBA" id="ARBA00022842"/>
    </source>
</evidence>
<evidence type="ECO:0000256" key="3">
    <source>
        <dbReference type="ARBA" id="ARBA00022722"/>
    </source>
</evidence>